<protein>
    <recommendedName>
        <fullName evidence="4">Proteasome assembly chaperone 3</fullName>
    </recommendedName>
</protein>
<dbReference type="InterPro" id="IPR018788">
    <property type="entry name" value="Proteasome_assmbl_chp_3"/>
</dbReference>
<dbReference type="GO" id="GO:0043248">
    <property type="term" value="P:proteasome assembly"/>
    <property type="evidence" value="ECO:0007669"/>
    <property type="project" value="InterPro"/>
</dbReference>
<evidence type="ECO:0000313" key="3">
    <source>
        <dbReference type="Proteomes" id="UP000076154"/>
    </source>
</evidence>
<dbReference type="EMBL" id="LUEZ02000055">
    <property type="protein sequence ID" value="RDB21439.1"/>
    <property type="molecule type" value="Genomic_DNA"/>
</dbReference>
<reference evidence="2" key="1">
    <citation type="submission" date="2018-04" db="EMBL/GenBank/DDBJ databases">
        <title>Whole genome sequencing of Hypsizygus marmoreus.</title>
        <authorList>
            <person name="Choi I.-G."/>
            <person name="Min B."/>
            <person name="Kim J.-G."/>
            <person name="Kim S."/>
            <person name="Oh Y.-L."/>
            <person name="Kong W.-S."/>
            <person name="Park H."/>
            <person name="Jeong J."/>
            <person name="Song E.-S."/>
        </authorList>
    </citation>
    <scope>NUCLEOTIDE SEQUENCE [LARGE SCALE GENOMIC DNA]</scope>
    <source>
        <strain evidence="2">51987-8</strain>
    </source>
</reference>
<gene>
    <name evidence="2" type="ORF">Hypma_011672</name>
</gene>
<evidence type="ECO:0000256" key="1">
    <source>
        <dbReference type="SAM" id="MobiDB-lite"/>
    </source>
</evidence>
<sequence length="159" mass="17279">MAQIANRQLSRELDGQATDILVQIFADRVLVLVTQFGKVGSLIQASIPETTPLPPPPPAPDTTQPNRQPLPPPPAAIQLTPLLGSAPSEHMQTLFSLYASQIATIVWVQQSTHSLTPSRRSVVVGLALRKSEETEDGGITEREKTVFEGVMSMLYEVLN</sequence>
<dbReference type="PANTHER" id="PTHR31051">
    <property type="entry name" value="PROTEASOME ASSEMBLY CHAPERONE 3"/>
    <property type="match status" value="1"/>
</dbReference>
<feature type="compositionally biased region" description="Pro residues" evidence="1">
    <location>
        <begin position="51"/>
        <end position="60"/>
    </location>
</feature>
<dbReference type="InParanoid" id="A0A369JGY3"/>
<proteinExistence type="predicted"/>
<dbReference type="PANTHER" id="PTHR31051:SF1">
    <property type="entry name" value="PROTEASOME ASSEMBLY CHAPERONE 3"/>
    <property type="match status" value="1"/>
</dbReference>
<evidence type="ECO:0000313" key="2">
    <source>
        <dbReference type="EMBL" id="RDB21439.1"/>
    </source>
</evidence>
<evidence type="ECO:0008006" key="4">
    <source>
        <dbReference type="Google" id="ProtNLM"/>
    </source>
</evidence>
<dbReference type="InterPro" id="IPR053720">
    <property type="entry name" value="Psm_Assembly_Chaperone"/>
</dbReference>
<comment type="caution">
    <text evidence="2">The sequence shown here is derived from an EMBL/GenBank/DDBJ whole genome shotgun (WGS) entry which is preliminary data.</text>
</comment>
<dbReference type="Gene3D" id="3.30.230.90">
    <property type="match status" value="1"/>
</dbReference>
<keyword evidence="3" id="KW-1185">Reference proteome</keyword>
<feature type="region of interest" description="Disordered" evidence="1">
    <location>
        <begin position="47"/>
        <end position="73"/>
    </location>
</feature>
<organism evidence="2 3">
    <name type="scientific">Hypsizygus marmoreus</name>
    <name type="common">White beech mushroom</name>
    <name type="synonym">Agaricus marmoreus</name>
    <dbReference type="NCBI Taxonomy" id="39966"/>
    <lineage>
        <taxon>Eukaryota</taxon>
        <taxon>Fungi</taxon>
        <taxon>Dikarya</taxon>
        <taxon>Basidiomycota</taxon>
        <taxon>Agaricomycotina</taxon>
        <taxon>Agaricomycetes</taxon>
        <taxon>Agaricomycetidae</taxon>
        <taxon>Agaricales</taxon>
        <taxon>Tricholomatineae</taxon>
        <taxon>Lyophyllaceae</taxon>
        <taxon>Hypsizygus</taxon>
    </lineage>
</organism>
<name>A0A369JGY3_HYPMA</name>
<accession>A0A369JGY3</accession>
<dbReference type="AlphaFoldDB" id="A0A369JGY3"/>
<dbReference type="Proteomes" id="UP000076154">
    <property type="component" value="Unassembled WGS sequence"/>
</dbReference>
<dbReference type="OrthoDB" id="5593278at2759"/>
<dbReference type="STRING" id="39966.A0A369JGY3"/>